<feature type="domain" description="Histidine kinase/HSP90-like ATPase" evidence="6">
    <location>
        <begin position="539"/>
        <end position="618"/>
    </location>
</feature>
<keyword evidence="5" id="KW-0812">Transmembrane</keyword>
<accession>A3HUL0</accession>
<evidence type="ECO:0000313" key="8">
    <source>
        <dbReference type="EMBL" id="EAZ81832.1"/>
    </source>
</evidence>
<dbReference type="InterPro" id="IPR003594">
    <property type="entry name" value="HATPase_dom"/>
</dbReference>
<dbReference type="STRING" id="388413.ALPR1_01285"/>
<dbReference type="Pfam" id="PF02518">
    <property type="entry name" value="HATPase_c"/>
    <property type="match status" value="1"/>
</dbReference>
<evidence type="ECO:0000313" key="9">
    <source>
        <dbReference type="Proteomes" id="UP000003919"/>
    </source>
</evidence>
<keyword evidence="3" id="KW-0902">Two-component regulatory system</keyword>
<dbReference type="Gene3D" id="3.30.565.10">
    <property type="entry name" value="Histidine kinase-like ATPase, C-terminal domain"/>
    <property type="match status" value="1"/>
</dbReference>
<evidence type="ECO:0000259" key="6">
    <source>
        <dbReference type="Pfam" id="PF02518"/>
    </source>
</evidence>
<keyword evidence="4" id="KW-0175">Coiled coil</keyword>
<organism evidence="8 9">
    <name type="scientific">Algoriphagus machipongonensis</name>
    <dbReference type="NCBI Taxonomy" id="388413"/>
    <lineage>
        <taxon>Bacteria</taxon>
        <taxon>Pseudomonadati</taxon>
        <taxon>Bacteroidota</taxon>
        <taxon>Cytophagia</taxon>
        <taxon>Cytophagales</taxon>
        <taxon>Cyclobacteriaceae</taxon>
        <taxon>Algoriphagus</taxon>
    </lineage>
</organism>
<keyword evidence="9" id="KW-1185">Reference proteome</keyword>
<dbReference type="InterPro" id="IPR011990">
    <property type="entry name" value="TPR-like_helical_dom_sf"/>
</dbReference>
<evidence type="ECO:0000256" key="4">
    <source>
        <dbReference type="SAM" id="Coils"/>
    </source>
</evidence>
<evidence type="ECO:0000256" key="1">
    <source>
        <dbReference type="ARBA" id="ARBA00022679"/>
    </source>
</evidence>
<dbReference type="AlphaFoldDB" id="A3HUL0"/>
<protein>
    <submittedName>
        <fullName evidence="8">Uncharacterized protein</fullName>
    </submittedName>
</protein>
<keyword evidence="1" id="KW-0808">Transferase</keyword>
<dbReference type="RefSeq" id="WP_008197857.1">
    <property type="nucleotide sequence ID" value="NZ_CM001023.1"/>
</dbReference>
<dbReference type="GO" id="GO:0046983">
    <property type="term" value="F:protein dimerization activity"/>
    <property type="evidence" value="ECO:0007669"/>
    <property type="project" value="InterPro"/>
</dbReference>
<dbReference type="SUPFAM" id="SSF55874">
    <property type="entry name" value="ATPase domain of HSP90 chaperone/DNA topoisomerase II/histidine kinase"/>
    <property type="match status" value="1"/>
</dbReference>
<evidence type="ECO:0000256" key="2">
    <source>
        <dbReference type="ARBA" id="ARBA00022777"/>
    </source>
</evidence>
<feature type="coiled-coil region" evidence="4">
    <location>
        <begin position="338"/>
        <end position="365"/>
    </location>
</feature>
<dbReference type="GO" id="GO:0016020">
    <property type="term" value="C:membrane"/>
    <property type="evidence" value="ECO:0007669"/>
    <property type="project" value="InterPro"/>
</dbReference>
<dbReference type="Proteomes" id="UP000003919">
    <property type="component" value="Unassembled WGS sequence"/>
</dbReference>
<proteinExistence type="predicted"/>
<evidence type="ECO:0000259" key="7">
    <source>
        <dbReference type="Pfam" id="PF07730"/>
    </source>
</evidence>
<reference evidence="8 9" key="1">
    <citation type="journal article" date="2011" name="J. Bacteriol.">
        <title>Complete genome sequence of Algoriphagus sp. PR1, bacterial prey of a colony-forming choanoflagellate.</title>
        <authorList>
            <person name="Alegado R.A."/>
            <person name="Ferriera S."/>
            <person name="Nusbaum C."/>
            <person name="Young S.K."/>
            <person name="Zeng Q."/>
            <person name="Imamovic A."/>
            <person name="Fairclough S.R."/>
            <person name="King N."/>
        </authorList>
    </citation>
    <scope>NUCLEOTIDE SEQUENCE [LARGE SCALE GENOMIC DNA]</scope>
    <source>
        <strain evidence="8 9">PR1</strain>
    </source>
</reference>
<keyword evidence="2" id="KW-0418">Kinase</keyword>
<keyword evidence="5" id="KW-0472">Membrane</keyword>
<dbReference type="HOGENOM" id="CLU_000445_106_2_10"/>
<dbReference type="GO" id="GO:0000155">
    <property type="term" value="F:phosphorelay sensor kinase activity"/>
    <property type="evidence" value="ECO:0007669"/>
    <property type="project" value="InterPro"/>
</dbReference>
<evidence type="ECO:0000256" key="5">
    <source>
        <dbReference type="SAM" id="Phobius"/>
    </source>
</evidence>
<keyword evidence="5" id="KW-1133">Transmembrane helix</keyword>
<feature type="transmembrane region" description="Helical" evidence="5">
    <location>
        <begin position="375"/>
        <end position="394"/>
    </location>
</feature>
<dbReference type="CDD" id="cd16917">
    <property type="entry name" value="HATPase_UhpB-NarQ-NarX-like"/>
    <property type="match status" value="1"/>
</dbReference>
<dbReference type="PANTHER" id="PTHR24421">
    <property type="entry name" value="NITRATE/NITRITE SENSOR PROTEIN NARX-RELATED"/>
    <property type="match status" value="1"/>
</dbReference>
<dbReference type="Pfam" id="PF13374">
    <property type="entry name" value="TPR_10"/>
    <property type="match status" value="1"/>
</dbReference>
<dbReference type="InterPro" id="IPR050482">
    <property type="entry name" value="Sensor_HK_TwoCompSys"/>
</dbReference>
<dbReference type="eggNOG" id="COG4585">
    <property type="taxonomic scope" value="Bacteria"/>
</dbReference>
<dbReference type="SMART" id="SM00028">
    <property type="entry name" value="TPR"/>
    <property type="match status" value="3"/>
</dbReference>
<dbReference type="Pfam" id="PF07730">
    <property type="entry name" value="HisKA_3"/>
    <property type="match status" value="1"/>
</dbReference>
<sequence length="619" mass="70967">MSRLLFLGFILLFNVPFLFSQTLRERLGRTYVNSDSVEIIFELEKENLFNANDSGVYWFFVAEKYNREFENDLATETFLKSAELLNPSESSDLISLCYIRLNRLEATSGNWDQALFYSQKGLENATAALDSNYMGYALLDISVVYHDMEDYARGVEYGKRAYELLNEFTEARPTFKAFALNAIGINFDDWDKPDSALFYHYKVLENIDELDSLRVSFTFNNIGNTLLKQKKYQEAKSWLETSVNLNMKDQNSYSLAANYTNLATIAYKTGNFPHAQVMMDSAYKYVELSGSTEKQRDYLYEQYGFHKAKGDLIKSMDYLEEYVVIKDSIFKEERIRTLGELETKYQVETKERELAESRAALAENELLVKSRNNQLLLLLLLGLVAFGLGFFFYYRQKNRNRHLQQEAKLQAIFAEQETQKRLHEQRDRISTDLHDNIGAQLTFIISSLNNLKFGNLSSELMGQKIDQISGFTVETINELRDTIWAMNKDHISVEDIEGRLANLISKANDSFPNVDFKLEIDAAVDKKLLLNSMEGMNYFRVVQEAINNALKHSKASEIAISISQNRGKIKICVSDNGVGISKNGNLGNGLGNMRNRADRISRELSIKSEMGQGTEICIF</sequence>
<dbReference type="EMBL" id="AAXU02000001">
    <property type="protein sequence ID" value="EAZ81832.1"/>
    <property type="molecule type" value="Genomic_DNA"/>
</dbReference>
<dbReference type="OrthoDB" id="1523646at2"/>
<dbReference type="eggNOG" id="COG0457">
    <property type="taxonomic scope" value="Bacteria"/>
</dbReference>
<dbReference type="Gene3D" id="1.25.40.10">
    <property type="entry name" value="Tetratricopeptide repeat domain"/>
    <property type="match status" value="2"/>
</dbReference>
<evidence type="ECO:0000256" key="3">
    <source>
        <dbReference type="ARBA" id="ARBA00023012"/>
    </source>
</evidence>
<name>A3HUL0_9BACT</name>
<feature type="domain" description="Signal transduction histidine kinase subgroup 3 dimerisation and phosphoacceptor" evidence="7">
    <location>
        <begin position="426"/>
        <end position="487"/>
    </location>
</feature>
<dbReference type="InterPro" id="IPR011712">
    <property type="entry name" value="Sig_transdc_His_kin_sub3_dim/P"/>
</dbReference>
<comment type="caution">
    <text evidence="8">The sequence shown here is derived from an EMBL/GenBank/DDBJ whole genome shotgun (WGS) entry which is preliminary data.</text>
</comment>
<dbReference type="InterPro" id="IPR036890">
    <property type="entry name" value="HATPase_C_sf"/>
</dbReference>
<gene>
    <name evidence="8" type="ORF">ALPR1_01285</name>
</gene>
<dbReference type="InterPro" id="IPR019734">
    <property type="entry name" value="TPR_rpt"/>
</dbReference>
<dbReference type="Gene3D" id="1.20.5.1930">
    <property type="match status" value="1"/>
</dbReference>
<dbReference type="SUPFAM" id="SSF48452">
    <property type="entry name" value="TPR-like"/>
    <property type="match status" value="2"/>
</dbReference>